<feature type="coiled-coil region" evidence="1">
    <location>
        <begin position="199"/>
        <end position="237"/>
    </location>
</feature>
<dbReference type="Proteomes" id="UP001595952">
    <property type="component" value="Unassembled WGS sequence"/>
</dbReference>
<name>A0ABV9I5N2_9DEIO</name>
<keyword evidence="2" id="KW-0472">Membrane</keyword>
<sequence>MVEVSTWLETVFQKLIPLAPIINTVVAFSGVIYGLKVNARLKKEEFGRNDLIKRRDRAYESINKFITYIQDLNKFYIDHMHKVRAVLANGASTCGMIATNAHMQLPDSELLRWAQRTLDDLDVFISENNMYSFNDSIVRSAELDMPYQLMWLNIDIEDYRALISHSSDILYFEAYSAISHCRGALYMFVSLLDSGHHDRADLAVRLRDANKEAQEVLDKLRSNIDQVIEKNKQIKDLARHEYDLIGKT</sequence>
<evidence type="ECO:0000313" key="4">
    <source>
        <dbReference type="Proteomes" id="UP001595952"/>
    </source>
</evidence>
<organism evidence="3 4">
    <name type="scientific">Deinococcus hohokamensis</name>
    <dbReference type="NCBI Taxonomy" id="309883"/>
    <lineage>
        <taxon>Bacteria</taxon>
        <taxon>Thermotogati</taxon>
        <taxon>Deinococcota</taxon>
        <taxon>Deinococci</taxon>
        <taxon>Deinococcales</taxon>
        <taxon>Deinococcaceae</taxon>
        <taxon>Deinococcus</taxon>
    </lineage>
</organism>
<dbReference type="EMBL" id="JBHSEI010000001">
    <property type="protein sequence ID" value="MFC4637015.1"/>
    <property type="molecule type" value="Genomic_DNA"/>
</dbReference>
<keyword evidence="1" id="KW-0175">Coiled coil</keyword>
<comment type="caution">
    <text evidence="3">The sequence shown here is derived from an EMBL/GenBank/DDBJ whole genome shotgun (WGS) entry which is preliminary data.</text>
</comment>
<evidence type="ECO:0000313" key="3">
    <source>
        <dbReference type="EMBL" id="MFC4637015.1"/>
    </source>
</evidence>
<evidence type="ECO:0000256" key="1">
    <source>
        <dbReference type="SAM" id="Coils"/>
    </source>
</evidence>
<reference evidence="4" key="1">
    <citation type="journal article" date="2019" name="Int. J. Syst. Evol. Microbiol.">
        <title>The Global Catalogue of Microorganisms (GCM) 10K type strain sequencing project: providing services to taxonomists for standard genome sequencing and annotation.</title>
        <authorList>
            <consortium name="The Broad Institute Genomics Platform"/>
            <consortium name="The Broad Institute Genome Sequencing Center for Infectious Disease"/>
            <person name="Wu L."/>
            <person name="Ma J."/>
        </authorList>
    </citation>
    <scope>NUCLEOTIDE SEQUENCE [LARGE SCALE GENOMIC DNA]</scope>
    <source>
        <strain evidence="4">CCUG 55995</strain>
    </source>
</reference>
<keyword evidence="2" id="KW-0812">Transmembrane</keyword>
<feature type="transmembrane region" description="Helical" evidence="2">
    <location>
        <begin position="15"/>
        <end position="35"/>
    </location>
</feature>
<keyword evidence="4" id="KW-1185">Reference proteome</keyword>
<gene>
    <name evidence="3" type="ORF">ACFO0D_01555</name>
</gene>
<keyword evidence="2" id="KW-1133">Transmembrane helix</keyword>
<evidence type="ECO:0000256" key="2">
    <source>
        <dbReference type="SAM" id="Phobius"/>
    </source>
</evidence>
<proteinExistence type="predicted"/>
<dbReference type="RefSeq" id="WP_380060052.1">
    <property type="nucleotide sequence ID" value="NZ_JBHSEI010000001.1"/>
</dbReference>
<accession>A0ABV9I5N2</accession>
<protein>
    <submittedName>
        <fullName evidence="3">Uncharacterized protein</fullName>
    </submittedName>
</protein>